<evidence type="ECO:0000313" key="3">
    <source>
        <dbReference type="Proteomes" id="UP000245207"/>
    </source>
</evidence>
<proteinExistence type="predicted"/>
<comment type="caution">
    <text evidence="2">The sequence shown here is derived from an EMBL/GenBank/DDBJ whole genome shotgun (WGS) entry which is preliminary data.</text>
</comment>
<feature type="compositionally biased region" description="Polar residues" evidence="1">
    <location>
        <begin position="222"/>
        <end position="247"/>
    </location>
</feature>
<dbReference type="PANTHER" id="PTHR31286:SF180">
    <property type="entry name" value="OS10G0362600 PROTEIN"/>
    <property type="match status" value="1"/>
</dbReference>
<feature type="compositionally biased region" description="Basic and acidic residues" evidence="1">
    <location>
        <begin position="210"/>
        <end position="219"/>
    </location>
</feature>
<dbReference type="AlphaFoldDB" id="A0A2U1LX60"/>
<feature type="region of interest" description="Disordered" evidence="1">
    <location>
        <begin position="190"/>
        <end position="260"/>
    </location>
</feature>
<keyword evidence="3" id="KW-1185">Reference proteome</keyword>
<evidence type="ECO:0000256" key="1">
    <source>
        <dbReference type="SAM" id="MobiDB-lite"/>
    </source>
</evidence>
<dbReference type="OrthoDB" id="1098763at2759"/>
<dbReference type="EMBL" id="PKPP01007357">
    <property type="protein sequence ID" value="PWA53606.1"/>
    <property type="molecule type" value="Genomic_DNA"/>
</dbReference>
<protein>
    <recommendedName>
        <fullName evidence="4">Zinc knuckle CX2CX4HX4C</fullName>
    </recommendedName>
</protein>
<sequence>MTTSICEKPYGRASFARVLVEIDSSKKPVDSIELWYESLGKVLRVEVEYTWVPPRCDECKVFGHFTSDCVRKINTVKAVDKNGNNVKAADVNKFKNSENGANNGGVEEGWQMAGNCRNGRVGGNNVRQGNLGGFNARRGMNYNVRGVYVNKANNNVSNVGVKVANNKNEPVNSGNVGKVDDTVVVNENVESVNKGKAKSSNGDGAIGENRSYEKTDVKRNMAKNNPGNMNDKGSNKGNKTVKSSKGGNETGAKDLSGSNNVATSNRFHLLSEEGVNLVTDPWKDVKEQVASACSTGVPITDNVLKGWTNEMVKFYTVKWNNRHMHHKIECAINKSSSKSSMNKDNPVTLNRSLEFLNKNSKNLTSNINQQQTMHIHHEELDTLSNPRSNTETASTRP</sequence>
<dbReference type="PANTHER" id="PTHR31286">
    <property type="entry name" value="GLYCINE-RICH CELL WALL STRUCTURAL PROTEIN 1.8-LIKE"/>
    <property type="match status" value="1"/>
</dbReference>
<evidence type="ECO:0008006" key="4">
    <source>
        <dbReference type="Google" id="ProtNLM"/>
    </source>
</evidence>
<dbReference type="InterPro" id="IPR040256">
    <property type="entry name" value="At4g02000-like"/>
</dbReference>
<reference evidence="2 3" key="1">
    <citation type="journal article" date="2018" name="Mol. Plant">
        <title>The genome of Artemisia annua provides insight into the evolution of Asteraceae family and artemisinin biosynthesis.</title>
        <authorList>
            <person name="Shen Q."/>
            <person name="Zhang L."/>
            <person name="Liao Z."/>
            <person name="Wang S."/>
            <person name="Yan T."/>
            <person name="Shi P."/>
            <person name="Liu M."/>
            <person name="Fu X."/>
            <person name="Pan Q."/>
            <person name="Wang Y."/>
            <person name="Lv Z."/>
            <person name="Lu X."/>
            <person name="Zhang F."/>
            <person name="Jiang W."/>
            <person name="Ma Y."/>
            <person name="Chen M."/>
            <person name="Hao X."/>
            <person name="Li L."/>
            <person name="Tang Y."/>
            <person name="Lv G."/>
            <person name="Zhou Y."/>
            <person name="Sun X."/>
            <person name="Brodelius P.E."/>
            <person name="Rose J.K.C."/>
            <person name="Tang K."/>
        </authorList>
    </citation>
    <scope>NUCLEOTIDE SEQUENCE [LARGE SCALE GENOMIC DNA]</scope>
    <source>
        <strain evidence="3">cv. Huhao1</strain>
        <tissue evidence="2">Leaf</tissue>
    </source>
</reference>
<accession>A0A2U1LX60</accession>
<dbReference type="Proteomes" id="UP000245207">
    <property type="component" value="Unassembled WGS sequence"/>
</dbReference>
<feature type="region of interest" description="Disordered" evidence="1">
    <location>
        <begin position="378"/>
        <end position="397"/>
    </location>
</feature>
<organism evidence="2 3">
    <name type="scientific">Artemisia annua</name>
    <name type="common">Sweet wormwood</name>
    <dbReference type="NCBI Taxonomy" id="35608"/>
    <lineage>
        <taxon>Eukaryota</taxon>
        <taxon>Viridiplantae</taxon>
        <taxon>Streptophyta</taxon>
        <taxon>Embryophyta</taxon>
        <taxon>Tracheophyta</taxon>
        <taxon>Spermatophyta</taxon>
        <taxon>Magnoliopsida</taxon>
        <taxon>eudicotyledons</taxon>
        <taxon>Gunneridae</taxon>
        <taxon>Pentapetalae</taxon>
        <taxon>asterids</taxon>
        <taxon>campanulids</taxon>
        <taxon>Asterales</taxon>
        <taxon>Asteraceae</taxon>
        <taxon>Asteroideae</taxon>
        <taxon>Anthemideae</taxon>
        <taxon>Artemisiinae</taxon>
        <taxon>Artemisia</taxon>
    </lineage>
</organism>
<feature type="compositionally biased region" description="Polar residues" evidence="1">
    <location>
        <begin position="382"/>
        <end position="397"/>
    </location>
</feature>
<name>A0A2U1LX60_ARTAN</name>
<gene>
    <name evidence="2" type="ORF">CTI12_AA442920</name>
</gene>
<evidence type="ECO:0000313" key="2">
    <source>
        <dbReference type="EMBL" id="PWA53606.1"/>
    </source>
</evidence>